<dbReference type="AlphaFoldDB" id="A0A0P9QK81"/>
<keyword evidence="2" id="KW-0238">DNA-binding</keyword>
<dbReference type="InterPro" id="IPR036390">
    <property type="entry name" value="WH_DNA-bd_sf"/>
</dbReference>
<dbReference type="CDD" id="cd07377">
    <property type="entry name" value="WHTH_GntR"/>
    <property type="match status" value="1"/>
</dbReference>
<keyword evidence="1" id="KW-0805">Transcription regulation</keyword>
<dbReference type="SUPFAM" id="SSF48008">
    <property type="entry name" value="GntR ligand-binding domain-like"/>
    <property type="match status" value="1"/>
</dbReference>
<dbReference type="GO" id="GO:0003700">
    <property type="term" value="F:DNA-binding transcription factor activity"/>
    <property type="evidence" value="ECO:0007669"/>
    <property type="project" value="InterPro"/>
</dbReference>
<name>A0A0P9QK81_PSEA0</name>
<dbReference type="Pfam" id="PF07729">
    <property type="entry name" value="FCD"/>
    <property type="match status" value="1"/>
</dbReference>
<dbReference type="Proteomes" id="UP000050346">
    <property type="component" value="Unassembled WGS sequence"/>
</dbReference>
<evidence type="ECO:0000256" key="3">
    <source>
        <dbReference type="ARBA" id="ARBA00023163"/>
    </source>
</evidence>
<feature type="domain" description="HTH gntR-type" evidence="5">
    <location>
        <begin position="203"/>
        <end position="271"/>
    </location>
</feature>
<dbReference type="Pfam" id="PF00392">
    <property type="entry name" value="GntR"/>
    <property type="match status" value="1"/>
</dbReference>
<dbReference type="Gene3D" id="1.20.120.530">
    <property type="entry name" value="GntR ligand-binding domain-like"/>
    <property type="match status" value="1"/>
</dbReference>
<organism evidence="6 7">
    <name type="scientific">Pseudomonas amygdali pv. dendropanacis</name>
    <dbReference type="NCBI Taxonomy" id="235272"/>
    <lineage>
        <taxon>Bacteria</taxon>
        <taxon>Pseudomonadati</taxon>
        <taxon>Pseudomonadota</taxon>
        <taxon>Gammaproteobacteria</taxon>
        <taxon>Pseudomonadales</taxon>
        <taxon>Pseudomonadaceae</taxon>
        <taxon>Pseudomonas</taxon>
        <taxon>Pseudomonas amygdali</taxon>
    </lineage>
</organism>
<dbReference type="PANTHER" id="PTHR43537:SF44">
    <property type="entry name" value="GNTR FAMILY REGULATORY PROTEIN"/>
    <property type="match status" value="1"/>
</dbReference>
<keyword evidence="3" id="KW-0804">Transcription</keyword>
<dbReference type="SMART" id="SM00345">
    <property type="entry name" value="HTH_GNTR"/>
    <property type="match status" value="1"/>
</dbReference>
<dbReference type="Gene3D" id="1.10.10.10">
    <property type="entry name" value="Winged helix-like DNA-binding domain superfamily/Winged helix DNA-binding domain"/>
    <property type="match status" value="1"/>
</dbReference>
<feature type="region of interest" description="Disordered" evidence="4">
    <location>
        <begin position="184"/>
        <end position="205"/>
    </location>
</feature>
<reference evidence="6 7" key="1">
    <citation type="submission" date="2015-09" db="EMBL/GenBank/DDBJ databases">
        <title>Genome announcement of multiple Pseudomonas syringae strains.</title>
        <authorList>
            <person name="Thakur S."/>
            <person name="Wang P.W."/>
            <person name="Gong Y."/>
            <person name="Weir B.S."/>
            <person name="Guttman D.S."/>
        </authorList>
    </citation>
    <scope>NUCLEOTIDE SEQUENCE [LARGE SCALE GENOMIC DNA]</scope>
    <source>
        <strain evidence="6 7">ICMP9150</strain>
    </source>
</reference>
<dbReference type="PATRIC" id="fig|235272.12.peg.3260"/>
<proteinExistence type="predicted"/>
<dbReference type="SMART" id="SM00895">
    <property type="entry name" value="FCD"/>
    <property type="match status" value="1"/>
</dbReference>
<sequence>MKLKIGIDGGSGFLRTFEQRIKRPLELKQRFRAASLRSQPCCLDFQAQAKLQQVQHIGQGGDGRRPYRKTFRRWHIENKGADTMPGFHQSRGLHPRQRIAHHRATDTLGFHDVDLGRQFLAAHQHTVTHALGEAVDQGFCQASMVLLRGKRVVRHCSLSSVRYASIGCDPHTKHALSTVILSHPTRTRSPAMEQPSTSKGRRSSLTQQLVAEFSRRIREGEIQSGEKLPTEQVIIRETGVSRTVVREAMSRLQAEGLVETRHGIGTFVVDAAQPGNFQQVEPPIGTPGDAVSIIELRLSIEPESAALAAQRRTPEQLDAIRQALDELHRCARLGHDTMKADFEFHRQISLCTANSFFTDVMSQLGSSILPRTRTRTRSGFGNITSLHAEDDPGIQQREQETIFDAIVHQDRDAARAAMRLHLINSLLRLRAKD</sequence>
<evidence type="ECO:0000259" key="5">
    <source>
        <dbReference type="PROSITE" id="PS50949"/>
    </source>
</evidence>
<accession>A0A0P9QK81</accession>
<dbReference type="PANTHER" id="PTHR43537">
    <property type="entry name" value="TRANSCRIPTIONAL REGULATOR, GNTR FAMILY"/>
    <property type="match status" value="1"/>
</dbReference>
<evidence type="ECO:0000256" key="2">
    <source>
        <dbReference type="ARBA" id="ARBA00023125"/>
    </source>
</evidence>
<comment type="caution">
    <text evidence="6">The sequence shown here is derived from an EMBL/GenBank/DDBJ whole genome shotgun (WGS) entry which is preliminary data.</text>
</comment>
<evidence type="ECO:0000256" key="4">
    <source>
        <dbReference type="SAM" id="MobiDB-lite"/>
    </source>
</evidence>
<gene>
    <name evidence="6" type="ORF">ALO71_04738</name>
</gene>
<evidence type="ECO:0000256" key="1">
    <source>
        <dbReference type="ARBA" id="ARBA00023015"/>
    </source>
</evidence>
<dbReference type="InterPro" id="IPR008920">
    <property type="entry name" value="TF_FadR/GntR_C"/>
</dbReference>
<dbReference type="InterPro" id="IPR036388">
    <property type="entry name" value="WH-like_DNA-bd_sf"/>
</dbReference>
<dbReference type="PROSITE" id="PS50949">
    <property type="entry name" value="HTH_GNTR"/>
    <property type="match status" value="1"/>
</dbReference>
<dbReference type="EMBL" id="LJQG01000005">
    <property type="protein sequence ID" value="KPX25160.1"/>
    <property type="molecule type" value="Genomic_DNA"/>
</dbReference>
<dbReference type="SUPFAM" id="SSF46785">
    <property type="entry name" value="Winged helix' DNA-binding domain"/>
    <property type="match status" value="1"/>
</dbReference>
<dbReference type="GO" id="GO:0003677">
    <property type="term" value="F:DNA binding"/>
    <property type="evidence" value="ECO:0007669"/>
    <property type="project" value="UniProtKB-KW"/>
</dbReference>
<evidence type="ECO:0000313" key="7">
    <source>
        <dbReference type="Proteomes" id="UP000050346"/>
    </source>
</evidence>
<protein>
    <submittedName>
        <fullName evidence="6">Transcriptional regulator, GntR family</fullName>
    </submittedName>
</protein>
<dbReference type="InterPro" id="IPR000524">
    <property type="entry name" value="Tscrpt_reg_HTH_GntR"/>
</dbReference>
<evidence type="ECO:0000313" key="6">
    <source>
        <dbReference type="EMBL" id="KPX25160.1"/>
    </source>
</evidence>
<feature type="compositionally biased region" description="Polar residues" evidence="4">
    <location>
        <begin position="194"/>
        <end position="205"/>
    </location>
</feature>
<dbReference type="InterPro" id="IPR011711">
    <property type="entry name" value="GntR_C"/>
</dbReference>
<dbReference type="PRINTS" id="PR00035">
    <property type="entry name" value="HTHGNTR"/>
</dbReference>